<dbReference type="Proteomes" id="UP000189935">
    <property type="component" value="Chromosome I"/>
</dbReference>
<dbReference type="Pfam" id="PF09374">
    <property type="entry name" value="PG_binding_3"/>
    <property type="match status" value="1"/>
</dbReference>
<proteinExistence type="predicted"/>
<dbReference type="Pfam" id="PF05838">
    <property type="entry name" value="Glyco_hydro_108"/>
    <property type="match status" value="1"/>
</dbReference>
<dbReference type="EMBL" id="LT670844">
    <property type="protein sequence ID" value="SHL78113.1"/>
    <property type="molecule type" value="Genomic_DNA"/>
</dbReference>
<dbReference type="Gene3D" id="1.20.141.10">
    <property type="entry name" value="Chitosanase, subunit A, domain 1"/>
    <property type="match status" value="1"/>
</dbReference>
<dbReference type="OrthoDB" id="9815229at2"/>
<dbReference type="RefSeq" id="WP_154071574.1">
    <property type="nucleotide sequence ID" value="NZ_LT670844.1"/>
</dbReference>
<protein>
    <submittedName>
        <fullName evidence="3">Predicted Peptidoglycan domain-containing protein</fullName>
    </submittedName>
</protein>
<evidence type="ECO:0000313" key="3">
    <source>
        <dbReference type="EMBL" id="SHL78113.1"/>
    </source>
</evidence>
<dbReference type="AlphaFoldDB" id="A0A1M7DFF4"/>
<name>A0A1M7DFF4_9BRAD</name>
<dbReference type="CDD" id="cd13926">
    <property type="entry name" value="N-acetylmuramidase_GH108"/>
    <property type="match status" value="1"/>
</dbReference>
<evidence type="ECO:0000313" key="4">
    <source>
        <dbReference type="Proteomes" id="UP000189935"/>
    </source>
</evidence>
<feature type="domain" description="Peptidoglycan binding" evidence="2">
    <location>
        <begin position="98"/>
        <end position="160"/>
    </location>
</feature>
<reference evidence="3 4" key="1">
    <citation type="submission" date="2016-11" db="EMBL/GenBank/DDBJ databases">
        <authorList>
            <person name="Jaros S."/>
            <person name="Januszkiewicz K."/>
            <person name="Wedrychowicz H."/>
        </authorList>
    </citation>
    <scope>NUCLEOTIDE SEQUENCE [LARGE SCALE GENOMIC DNA]</scope>
    <source>
        <strain evidence="3 4">GAS499</strain>
    </source>
</reference>
<evidence type="ECO:0000259" key="2">
    <source>
        <dbReference type="Pfam" id="PF09374"/>
    </source>
</evidence>
<organism evidence="3 4">
    <name type="scientific">Bradyrhizobium lablabi</name>
    <dbReference type="NCBI Taxonomy" id="722472"/>
    <lineage>
        <taxon>Bacteria</taxon>
        <taxon>Pseudomonadati</taxon>
        <taxon>Pseudomonadota</taxon>
        <taxon>Alphaproteobacteria</taxon>
        <taxon>Hyphomicrobiales</taxon>
        <taxon>Nitrobacteraceae</taxon>
        <taxon>Bradyrhizobium</taxon>
    </lineage>
</organism>
<gene>
    <name evidence="3" type="ORF">SAMN05444159_6803</name>
</gene>
<feature type="domain" description="TtsA-like Glycoside hydrolase family 108" evidence="1">
    <location>
        <begin position="10"/>
        <end position="94"/>
    </location>
</feature>
<accession>A0A1M7DFF4</accession>
<sequence length="172" mass="18317">MAASNFDKCFKFILQFEGGFTNDPKDPGGPTNLGITQATLSAFIGRQATIAEVKALTPAKVGPIYRGKFWDNVNGDNLPDGIDLAVFDFGVHSGPTRGVAALQRAIGVADDGSLGPVTTAAANKADPKTTINAICDDRMAFIKKTKAFKVPRFQKGLINRVTKCRRAALSMV</sequence>
<dbReference type="InterPro" id="IPR018537">
    <property type="entry name" value="Peptidoglycan-bd_3"/>
</dbReference>
<evidence type="ECO:0000259" key="1">
    <source>
        <dbReference type="Pfam" id="PF05838"/>
    </source>
</evidence>
<dbReference type="InterPro" id="IPR008565">
    <property type="entry name" value="TtsA-like_GH18_dom"/>
</dbReference>
<dbReference type="InterPro" id="IPR023346">
    <property type="entry name" value="Lysozyme-like_dom_sf"/>
</dbReference>
<dbReference type="SUPFAM" id="SSF53955">
    <property type="entry name" value="Lysozyme-like"/>
    <property type="match status" value="1"/>
</dbReference>